<dbReference type="PIRSF" id="PIRSF000126">
    <property type="entry name" value="11-beta-HSD1"/>
    <property type="match status" value="1"/>
</dbReference>
<dbReference type="HOGENOM" id="CLU_010194_2_1_9"/>
<dbReference type="eggNOG" id="COG0300">
    <property type="taxonomic scope" value="Bacteria"/>
</dbReference>
<dbReference type="CDD" id="cd05233">
    <property type="entry name" value="SDR_c"/>
    <property type="match status" value="1"/>
</dbReference>
<dbReference type="SUPFAM" id="SSF51735">
    <property type="entry name" value="NAD(P)-binding Rossmann-fold domains"/>
    <property type="match status" value="1"/>
</dbReference>
<comment type="similarity">
    <text evidence="1 3">Belongs to the short-chain dehydrogenases/reductases (SDR) family.</text>
</comment>
<dbReference type="OrthoDB" id="9808814at2"/>
<evidence type="ECO:0000256" key="2">
    <source>
        <dbReference type="ARBA" id="ARBA00023002"/>
    </source>
</evidence>
<dbReference type="AlphaFoldDB" id="Q97EW4"/>
<dbReference type="Gene3D" id="3.40.50.720">
    <property type="entry name" value="NAD(P)-binding Rossmann-like Domain"/>
    <property type="match status" value="1"/>
</dbReference>
<dbReference type="InterPro" id="IPR036291">
    <property type="entry name" value="NAD(P)-bd_dom_sf"/>
</dbReference>
<dbReference type="Proteomes" id="UP000000814">
    <property type="component" value="Chromosome"/>
</dbReference>
<evidence type="ECO:0000256" key="1">
    <source>
        <dbReference type="ARBA" id="ARBA00006484"/>
    </source>
</evidence>
<dbReference type="KEGG" id="cac:CA_C2992"/>
<proteinExistence type="inferred from homology"/>
<accession>Q97EW4</accession>
<dbReference type="Pfam" id="PF00106">
    <property type="entry name" value="adh_short"/>
    <property type="match status" value="1"/>
</dbReference>
<dbReference type="STRING" id="272562.CA_C2992"/>
<dbReference type="PATRIC" id="fig|272562.8.peg.3176"/>
<sequence>MTVLITGASTGIGYEITRIFARNGYDVVITARDEKRLIELAKNINTKVTVIKKDLSRPDSANELFNEIKENNIEVDILVNNAGMGDTGLFHKSSVDKINEMLELNIKSLTILTRLVSAEMVKKRSGMILNVASTGSYMPGPFIAVYYATKAYVLSFTEAIGEELKKFNVKVSALCPGATATEFSKRAGKLELKGAMSAKSVAEIAYKEFMNGKKVIIPGCFNKVGILFSKILPRNMMGKIIGKSQKKLHEEFMIKNNISGKE</sequence>
<dbReference type="EMBL" id="AE001437">
    <property type="protein sequence ID" value="AAK80933.1"/>
    <property type="molecule type" value="Genomic_DNA"/>
</dbReference>
<dbReference type="PIR" id="B97268">
    <property type="entry name" value="B97268"/>
</dbReference>
<dbReference type="PRINTS" id="PR00081">
    <property type="entry name" value="GDHRDH"/>
</dbReference>
<keyword evidence="2" id="KW-0560">Oxidoreductase</keyword>
<evidence type="ECO:0000256" key="3">
    <source>
        <dbReference type="RuleBase" id="RU000363"/>
    </source>
</evidence>
<name>Q97EW4_CLOAB</name>
<dbReference type="PRINTS" id="PR00080">
    <property type="entry name" value="SDRFAMILY"/>
</dbReference>
<dbReference type="GO" id="GO:0016491">
    <property type="term" value="F:oxidoreductase activity"/>
    <property type="evidence" value="ECO:0007669"/>
    <property type="project" value="UniProtKB-KW"/>
</dbReference>
<dbReference type="PANTHER" id="PTHR42901:SF1">
    <property type="entry name" value="ALCOHOL DEHYDROGENASE"/>
    <property type="match status" value="1"/>
</dbReference>
<keyword evidence="5" id="KW-1185">Reference proteome</keyword>
<evidence type="ECO:0000313" key="4">
    <source>
        <dbReference type="EMBL" id="AAK80933.1"/>
    </source>
</evidence>
<organism evidence="4 5">
    <name type="scientific">Clostridium acetobutylicum (strain ATCC 824 / DSM 792 / JCM 1419 / IAM 19013 / LMG 5710 / NBRC 13948 / NRRL B-527 / VKM B-1787 / 2291 / W)</name>
    <dbReference type="NCBI Taxonomy" id="272562"/>
    <lineage>
        <taxon>Bacteria</taxon>
        <taxon>Bacillati</taxon>
        <taxon>Bacillota</taxon>
        <taxon>Clostridia</taxon>
        <taxon>Eubacteriales</taxon>
        <taxon>Clostridiaceae</taxon>
        <taxon>Clostridium</taxon>
    </lineage>
</organism>
<dbReference type="GeneID" id="44999479"/>
<dbReference type="InterPro" id="IPR002347">
    <property type="entry name" value="SDR_fam"/>
</dbReference>
<dbReference type="PANTHER" id="PTHR42901">
    <property type="entry name" value="ALCOHOL DEHYDROGENASE"/>
    <property type="match status" value="1"/>
</dbReference>
<gene>
    <name evidence="4" type="ordered locus">CA_C2992</name>
</gene>
<reference evidence="4 5" key="1">
    <citation type="journal article" date="2001" name="J. Bacteriol.">
        <title>Genome sequence and comparative analysis of the solvent-producing bacterium Clostridium acetobutylicum.</title>
        <authorList>
            <person name="Nolling J."/>
            <person name="Breton G."/>
            <person name="Omelchenko M.V."/>
            <person name="Makarova K.S."/>
            <person name="Zeng Q."/>
            <person name="Gibson R."/>
            <person name="Lee H.M."/>
            <person name="Dubois J."/>
            <person name="Qiu D."/>
            <person name="Hitti J."/>
            <person name="Wolf Y.I."/>
            <person name="Tatusov R.L."/>
            <person name="Sabathe F."/>
            <person name="Doucette-Stamm L."/>
            <person name="Soucaille P."/>
            <person name="Daly M.J."/>
            <person name="Bennett G.N."/>
            <person name="Koonin E.V."/>
            <person name="Smith D.R."/>
        </authorList>
    </citation>
    <scope>NUCLEOTIDE SEQUENCE [LARGE SCALE GENOMIC DNA]</scope>
    <source>
        <strain evidence="5">ATCC 824 / DSM 792 / JCM 1419 / LMG 5710 / VKM B-1787</strain>
    </source>
</reference>
<protein>
    <submittedName>
        <fullName evidence="4">Predicted short-chain dehydrogenase</fullName>
    </submittedName>
</protein>
<dbReference type="RefSeq" id="WP_010966274.1">
    <property type="nucleotide sequence ID" value="NC_003030.1"/>
</dbReference>
<evidence type="ECO:0000313" key="5">
    <source>
        <dbReference type="Proteomes" id="UP000000814"/>
    </source>
</evidence>